<evidence type="ECO:0000313" key="2">
    <source>
        <dbReference type="Proteomes" id="UP001054945"/>
    </source>
</evidence>
<dbReference type="AlphaFoldDB" id="A0AAV4X0L1"/>
<organism evidence="1 2">
    <name type="scientific">Caerostris extrusa</name>
    <name type="common">Bark spider</name>
    <name type="synonym">Caerostris bankana</name>
    <dbReference type="NCBI Taxonomy" id="172846"/>
    <lineage>
        <taxon>Eukaryota</taxon>
        <taxon>Metazoa</taxon>
        <taxon>Ecdysozoa</taxon>
        <taxon>Arthropoda</taxon>
        <taxon>Chelicerata</taxon>
        <taxon>Arachnida</taxon>
        <taxon>Araneae</taxon>
        <taxon>Araneomorphae</taxon>
        <taxon>Entelegynae</taxon>
        <taxon>Araneoidea</taxon>
        <taxon>Araneidae</taxon>
        <taxon>Caerostris</taxon>
    </lineage>
</organism>
<keyword evidence="2" id="KW-1185">Reference proteome</keyword>
<reference evidence="1 2" key="1">
    <citation type="submission" date="2021-06" db="EMBL/GenBank/DDBJ databases">
        <title>Caerostris extrusa draft genome.</title>
        <authorList>
            <person name="Kono N."/>
            <person name="Arakawa K."/>
        </authorList>
    </citation>
    <scope>NUCLEOTIDE SEQUENCE [LARGE SCALE GENOMIC DNA]</scope>
</reference>
<proteinExistence type="predicted"/>
<protein>
    <submittedName>
        <fullName evidence="1">Uncharacterized protein</fullName>
    </submittedName>
</protein>
<sequence>MIAPSDLKAECPVYICTGGVMAWPNPFNFTTEEARLVLTLEPHLLRPFKPTINLPGNIPPLGIRSVNGQTLDQDEIHSHVHSIRAWHPMARSRRL</sequence>
<gene>
    <name evidence="1" type="ORF">CEXT_320191</name>
</gene>
<accession>A0AAV4X0L1</accession>
<comment type="caution">
    <text evidence="1">The sequence shown here is derived from an EMBL/GenBank/DDBJ whole genome shotgun (WGS) entry which is preliminary data.</text>
</comment>
<evidence type="ECO:0000313" key="1">
    <source>
        <dbReference type="EMBL" id="GIY87631.1"/>
    </source>
</evidence>
<dbReference type="Proteomes" id="UP001054945">
    <property type="component" value="Unassembled WGS sequence"/>
</dbReference>
<name>A0AAV4X0L1_CAEEX</name>
<dbReference type="EMBL" id="BPLR01016958">
    <property type="protein sequence ID" value="GIY87631.1"/>
    <property type="molecule type" value="Genomic_DNA"/>
</dbReference>